<feature type="domain" description="PBP" evidence="1">
    <location>
        <begin position="16"/>
        <end position="155"/>
    </location>
</feature>
<reference evidence="2" key="1">
    <citation type="submission" date="2018-05" db="EMBL/GenBank/DDBJ databases">
        <authorList>
            <person name="Lanie J.A."/>
            <person name="Ng W.-L."/>
            <person name="Kazmierczak K.M."/>
            <person name="Andrzejewski T.M."/>
            <person name="Davidsen T.M."/>
            <person name="Wayne K.J."/>
            <person name="Tettelin H."/>
            <person name="Glass J.I."/>
            <person name="Rusch D."/>
            <person name="Podicherti R."/>
            <person name="Tsui H.-C.T."/>
            <person name="Winkler M.E."/>
        </authorList>
    </citation>
    <scope>NUCLEOTIDE SEQUENCE</scope>
</reference>
<dbReference type="PANTHER" id="PTHR37945">
    <property type="entry name" value="EXTRACELLULAR TUNGSTATE BINDING PROTEIN"/>
    <property type="match status" value="1"/>
</dbReference>
<dbReference type="SUPFAM" id="SSF53850">
    <property type="entry name" value="Periplasmic binding protein-like II"/>
    <property type="match status" value="1"/>
</dbReference>
<protein>
    <recommendedName>
        <fullName evidence="1">PBP domain-containing protein</fullName>
    </recommendedName>
</protein>
<sequence length="173" mass="18824">MRSAVIVCMLAPFINSQTSAAEQFIVVASTTSTVNSGLFKKLLPAFKDKTGIAVRVVGVGTGQAIEIAKRGDADVLFVHHEKSELNFVKNGFGVKRHEVMYNDFVIVGPNSDPADLLTAENVVSAYQKISATKSTFVSRGDDSGTHKKSLEFWRNAIANQVNSNENGWYREVG</sequence>
<dbReference type="InterPro" id="IPR052738">
    <property type="entry name" value="ABC-Tungstate_binding"/>
</dbReference>
<evidence type="ECO:0000259" key="1">
    <source>
        <dbReference type="Pfam" id="PF12849"/>
    </source>
</evidence>
<dbReference type="InterPro" id="IPR024370">
    <property type="entry name" value="PBP_domain"/>
</dbReference>
<feature type="non-terminal residue" evidence="2">
    <location>
        <position position="173"/>
    </location>
</feature>
<proteinExistence type="predicted"/>
<accession>A0A383AZH2</accession>
<dbReference type="Gene3D" id="3.40.190.10">
    <property type="entry name" value="Periplasmic binding protein-like II"/>
    <property type="match status" value="1"/>
</dbReference>
<dbReference type="Pfam" id="PF12849">
    <property type="entry name" value="PBP_like_2"/>
    <property type="match status" value="1"/>
</dbReference>
<dbReference type="EMBL" id="UINC01196086">
    <property type="protein sequence ID" value="SVE12940.1"/>
    <property type="molecule type" value="Genomic_DNA"/>
</dbReference>
<dbReference type="AlphaFoldDB" id="A0A383AZH2"/>
<name>A0A383AZH2_9ZZZZ</name>
<evidence type="ECO:0000313" key="2">
    <source>
        <dbReference type="EMBL" id="SVE12940.1"/>
    </source>
</evidence>
<dbReference type="PANTHER" id="PTHR37945:SF1">
    <property type="entry name" value="EXTRACELLULAR TUNGSTATE BINDING PROTEIN"/>
    <property type="match status" value="1"/>
</dbReference>
<gene>
    <name evidence="2" type="ORF">METZ01_LOCUS465794</name>
</gene>
<organism evidence="2">
    <name type="scientific">marine metagenome</name>
    <dbReference type="NCBI Taxonomy" id="408172"/>
    <lineage>
        <taxon>unclassified sequences</taxon>
        <taxon>metagenomes</taxon>
        <taxon>ecological metagenomes</taxon>
    </lineage>
</organism>